<dbReference type="EMBL" id="KZ454995">
    <property type="protein sequence ID" value="PKI82489.1"/>
    <property type="molecule type" value="Genomic_DNA"/>
</dbReference>
<dbReference type="InterPro" id="IPR014722">
    <property type="entry name" value="Rib_uL2_dom2"/>
</dbReference>
<dbReference type="PANTHER" id="PTHR11127:SF2">
    <property type="entry name" value="LARGE RIBOSOMAL SUBUNIT PROTEIN EL14"/>
    <property type="match status" value="1"/>
</dbReference>
<dbReference type="Gene3D" id="6.10.250.2270">
    <property type="match status" value="1"/>
</dbReference>
<dbReference type="Gene3D" id="2.30.30.30">
    <property type="match status" value="1"/>
</dbReference>
<accession>A0A2N1J7G0</accession>
<dbReference type="GO" id="GO:0042273">
    <property type="term" value="P:ribosomal large subunit biogenesis"/>
    <property type="evidence" value="ECO:0007669"/>
    <property type="project" value="TreeGrafter"/>
</dbReference>
<keyword evidence="3" id="KW-0687">Ribonucleoprotein</keyword>
<dbReference type="GO" id="GO:0006412">
    <property type="term" value="P:translation"/>
    <property type="evidence" value="ECO:0007669"/>
    <property type="project" value="InterPro"/>
</dbReference>
<keyword evidence="2" id="KW-0689">Ribosomal protein</keyword>
<proteinExistence type="inferred from homology"/>
<dbReference type="InterPro" id="IPR039660">
    <property type="entry name" value="Ribosomal_eL14"/>
</dbReference>
<evidence type="ECO:0000259" key="4">
    <source>
        <dbReference type="Pfam" id="PF01929"/>
    </source>
</evidence>
<dbReference type="InterPro" id="IPR008991">
    <property type="entry name" value="Translation_prot_SH3-like_sf"/>
</dbReference>
<evidence type="ECO:0000256" key="1">
    <source>
        <dbReference type="ARBA" id="ARBA00006592"/>
    </source>
</evidence>
<evidence type="ECO:0000256" key="3">
    <source>
        <dbReference type="ARBA" id="ARBA00023274"/>
    </source>
</evidence>
<dbReference type="Pfam" id="PF01929">
    <property type="entry name" value="Ribosomal_L14e"/>
    <property type="match status" value="1"/>
</dbReference>
<dbReference type="CDD" id="cd23702">
    <property type="entry name" value="eL14"/>
    <property type="match status" value="1"/>
</dbReference>
<dbReference type="GO" id="GO:0003723">
    <property type="term" value="F:RNA binding"/>
    <property type="evidence" value="ECO:0007669"/>
    <property type="project" value="InterPro"/>
</dbReference>
<dbReference type="STRING" id="2020962.A0A2N1J7G0"/>
<dbReference type="AlphaFoldDB" id="A0A2N1J7G0"/>
<dbReference type="GO" id="GO:0022625">
    <property type="term" value="C:cytosolic large ribosomal subunit"/>
    <property type="evidence" value="ECO:0007669"/>
    <property type="project" value="TreeGrafter"/>
</dbReference>
<dbReference type="GO" id="GO:0003735">
    <property type="term" value="F:structural constituent of ribosome"/>
    <property type="evidence" value="ECO:0007669"/>
    <property type="project" value="InterPro"/>
</dbReference>
<dbReference type="InterPro" id="IPR002784">
    <property type="entry name" value="Ribosomal_eL14_dom"/>
</dbReference>
<gene>
    <name evidence="5" type="ORF">MVES_003662</name>
</gene>
<evidence type="ECO:0000313" key="5">
    <source>
        <dbReference type="EMBL" id="PKI82489.1"/>
    </source>
</evidence>
<evidence type="ECO:0000313" key="6">
    <source>
        <dbReference type="Proteomes" id="UP000232875"/>
    </source>
</evidence>
<dbReference type="SUPFAM" id="SSF50104">
    <property type="entry name" value="Translation proteins SH3-like domain"/>
    <property type="match status" value="1"/>
</dbReference>
<comment type="similarity">
    <text evidence="1">Belongs to the eukaryotic ribosomal protein eL14 family.</text>
</comment>
<dbReference type="OrthoDB" id="1875589at2759"/>
<dbReference type="Proteomes" id="UP000232875">
    <property type="component" value="Unassembled WGS sequence"/>
</dbReference>
<protein>
    <recommendedName>
        <fullName evidence="4">Large ribosomal subunit protein eL14 domain-containing protein</fullName>
    </recommendedName>
</protein>
<evidence type="ECO:0000256" key="2">
    <source>
        <dbReference type="ARBA" id="ARBA00022980"/>
    </source>
</evidence>
<name>A0A2N1J7G0_9BASI</name>
<reference evidence="5 6" key="1">
    <citation type="submission" date="2017-10" db="EMBL/GenBank/DDBJ databases">
        <title>A novel species of cold-tolerant Malassezia isolated from bats.</title>
        <authorList>
            <person name="Lorch J.M."/>
            <person name="Palmer J.M."/>
            <person name="Vanderwolf K.J."/>
            <person name="Schmidt K.Z."/>
            <person name="Verant M.L."/>
            <person name="Weller T.J."/>
            <person name="Blehert D.S."/>
        </authorList>
    </citation>
    <scope>NUCLEOTIDE SEQUENCE [LARGE SCALE GENOMIC DNA]</scope>
    <source>
        <strain evidence="5 6">NWHC:44797-103</strain>
    </source>
</reference>
<feature type="domain" description="Large ribosomal subunit protein eL14" evidence="4">
    <location>
        <begin position="51"/>
        <end position="125"/>
    </location>
</feature>
<sequence>MGIQESFKRYVEVGRVVLINTGEHKHKLAVIVEIVDQNRQAVIDGPVAGVPRQVLRYSQVTLTRFVIKLPRGAHTPVVKKAFEASGVTEQWNSSKWAKTLKARELRRNNSDFDRFKAAALKQQRRRVINTAAKKVQA</sequence>
<dbReference type="PANTHER" id="PTHR11127">
    <property type="entry name" value="60S RIBOSOMAL PROTEIN L14"/>
    <property type="match status" value="1"/>
</dbReference>
<organism evidence="5 6">
    <name type="scientific">Malassezia vespertilionis</name>
    <dbReference type="NCBI Taxonomy" id="2020962"/>
    <lineage>
        <taxon>Eukaryota</taxon>
        <taxon>Fungi</taxon>
        <taxon>Dikarya</taxon>
        <taxon>Basidiomycota</taxon>
        <taxon>Ustilaginomycotina</taxon>
        <taxon>Malasseziomycetes</taxon>
        <taxon>Malasseziales</taxon>
        <taxon>Malasseziaceae</taxon>
        <taxon>Malassezia</taxon>
    </lineage>
</organism>
<keyword evidence="6" id="KW-1185">Reference proteome</keyword>